<organism evidence="1 2">
    <name type="scientific">Cryptolaemus montrouzieri</name>
    <dbReference type="NCBI Taxonomy" id="559131"/>
    <lineage>
        <taxon>Eukaryota</taxon>
        <taxon>Metazoa</taxon>
        <taxon>Ecdysozoa</taxon>
        <taxon>Arthropoda</taxon>
        <taxon>Hexapoda</taxon>
        <taxon>Insecta</taxon>
        <taxon>Pterygota</taxon>
        <taxon>Neoptera</taxon>
        <taxon>Endopterygota</taxon>
        <taxon>Coleoptera</taxon>
        <taxon>Polyphaga</taxon>
        <taxon>Cucujiformia</taxon>
        <taxon>Coccinelloidea</taxon>
        <taxon>Coccinellidae</taxon>
        <taxon>Scymninae</taxon>
        <taxon>Scymnini</taxon>
        <taxon>Cryptolaemus</taxon>
    </lineage>
</organism>
<dbReference type="AlphaFoldDB" id="A0ABD2P1C5"/>
<evidence type="ECO:0000313" key="1">
    <source>
        <dbReference type="EMBL" id="KAL3284761.1"/>
    </source>
</evidence>
<feature type="non-terminal residue" evidence="1">
    <location>
        <position position="80"/>
    </location>
</feature>
<gene>
    <name evidence="1" type="ORF">HHI36_018905</name>
</gene>
<accession>A0ABD2P1C5</accession>
<dbReference type="Proteomes" id="UP001516400">
    <property type="component" value="Unassembled WGS sequence"/>
</dbReference>
<proteinExistence type="predicted"/>
<dbReference type="EMBL" id="JABFTP020000165">
    <property type="protein sequence ID" value="KAL3284761.1"/>
    <property type="molecule type" value="Genomic_DNA"/>
</dbReference>
<protein>
    <submittedName>
        <fullName evidence="1">Uncharacterized protein</fullName>
    </submittedName>
</protein>
<comment type="caution">
    <text evidence="1">The sequence shown here is derived from an EMBL/GenBank/DDBJ whole genome shotgun (WGS) entry which is preliminary data.</text>
</comment>
<keyword evidence="2" id="KW-1185">Reference proteome</keyword>
<name>A0ABD2P1C5_9CUCU</name>
<reference evidence="1 2" key="1">
    <citation type="journal article" date="2021" name="BMC Biol.">
        <title>Horizontally acquired antibacterial genes associated with adaptive radiation of ladybird beetles.</title>
        <authorList>
            <person name="Li H.S."/>
            <person name="Tang X.F."/>
            <person name="Huang Y.H."/>
            <person name="Xu Z.Y."/>
            <person name="Chen M.L."/>
            <person name="Du X.Y."/>
            <person name="Qiu B.Y."/>
            <person name="Chen P.T."/>
            <person name="Zhang W."/>
            <person name="Slipinski A."/>
            <person name="Escalona H.E."/>
            <person name="Waterhouse R.M."/>
            <person name="Zwick A."/>
            <person name="Pang H."/>
        </authorList>
    </citation>
    <scope>NUCLEOTIDE SEQUENCE [LARGE SCALE GENOMIC DNA]</scope>
    <source>
        <strain evidence="1">SYSU2018</strain>
    </source>
</reference>
<sequence>MSLLPYLLDSYLRSTRLMDQQFGLVIDPEDLLSPIMDPTQAYARHSPRVGYIHPWRSELSQKDTRSTEALLKDKFEAYLY</sequence>
<evidence type="ECO:0000313" key="2">
    <source>
        <dbReference type="Proteomes" id="UP001516400"/>
    </source>
</evidence>